<dbReference type="InterPro" id="IPR023319">
    <property type="entry name" value="Tex-like_HTH_dom_sf"/>
</dbReference>
<feature type="compositionally biased region" description="Basic and acidic residues" evidence="1">
    <location>
        <begin position="716"/>
        <end position="738"/>
    </location>
</feature>
<evidence type="ECO:0000256" key="1">
    <source>
        <dbReference type="SAM" id="MobiDB-lite"/>
    </source>
</evidence>
<keyword evidence="4" id="KW-1185">Reference proteome</keyword>
<dbReference type="CDD" id="cd05685">
    <property type="entry name" value="S1_Tex"/>
    <property type="match status" value="1"/>
</dbReference>
<dbReference type="Pfam" id="PF09371">
    <property type="entry name" value="Tex_N"/>
    <property type="match status" value="1"/>
</dbReference>
<dbReference type="SMART" id="SM00316">
    <property type="entry name" value="S1"/>
    <property type="match status" value="1"/>
</dbReference>
<reference evidence="3 4" key="1">
    <citation type="submission" date="2016-11" db="EMBL/GenBank/DDBJ databases">
        <authorList>
            <person name="Jaros S."/>
            <person name="Januszkiewicz K."/>
            <person name="Wedrychowicz H."/>
        </authorList>
    </citation>
    <scope>NUCLEOTIDE SEQUENCE [LARGE SCALE GENOMIC DNA]</scope>
    <source>
        <strain evidence="3 4">DSM 5091</strain>
    </source>
</reference>
<dbReference type="Proteomes" id="UP000184171">
    <property type="component" value="Unassembled WGS sequence"/>
</dbReference>
<dbReference type="Pfam" id="PF00575">
    <property type="entry name" value="S1"/>
    <property type="match status" value="1"/>
</dbReference>
<dbReference type="FunFam" id="2.40.50.140:FF:000051">
    <property type="entry name" value="RNA-binding transcriptional accessory protein"/>
    <property type="match status" value="1"/>
</dbReference>
<evidence type="ECO:0000313" key="4">
    <source>
        <dbReference type="Proteomes" id="UP000184171"/>
    </source>
</evidence>
<dbReference type="AlphaFoldDB" id="A0A1M6BIB1"/>
<dbReference type="PRINTS" id="PR00681">
    <property type="entry name" value="RIBOSOMALS1"/>
</dbReference>
<dbReference type="InterPro" id="IPR012340">
    <property type="entry name" value="NA-bd_OB-fold"/>
</dbReference>
<dbReference type="InterPro" id="IPR006641">
    <property type="entry name" value="YqgF/RNaseH-like_dom"/>
</dbReference>
<dbReference type="InterPro" id="IPR055179">
    <property type="entry name" value="Tex-like_central_region"/>
</dbReference>
<organism evidence="3 4">
    <name type="scientific">Malonomonas rubra DSM 5091</name>
    <dbReference type="NCBI Taxonomy" id="1122189"/>
    <lineage>
        <taxon>Bacteria</taxon>
        <taxon>Pseudomonadati</taxon>
        <taxon>Thermodesulfobacteriota</taxon>
        <taxon>Desulfuromonadia</taxon>
        <taxon>Desulfuromonadales</taxon>
        <taxon>Geopsychrobacteraceae</taxon>
        <taxon>Malonomonas</taxon>
    </lineage>
</organism>
<dbReference type="PANTHER" id="PTHR10724:SF10">
    <property type="entry name" value="S1 RNA-BINDING DOMAIN-CONTAINING PROTEIN 1"/>
    <property type="match status" value="1"/>
</dbReference>
<dbReference type="GO" id="GO:0003729">
    <property type="term" value="F:mRNA binding"/>
    <property type="evidence" value="ECO:0007669"/>
    <property type="project" value="TreeGrafter"/>
</dbReference>
<dbReference type="Pfam" id="PF22706">
    <property type="entry name" value="Tex_central_region"/>
    <property type="match status" value="1"/>
</dbReference>
<dbReference type="EMBL" id="FQZT01000001">
    <property type="protein sequence ID" value="SHI48416.1"/>
    <property type="molecule type" value="Genomic_DNA"/>
</dbReference>
<dbReference type="InterPro" id="IPR012337">
    <property type="entry name" value="RNaseH-like_sf"/>
</dbReference>
<dbReference type="Gene3D" id="2.40.50.140">
    <property type="entry name" value="Nucleic acid-binding proteins"/>
    <property type="match status" value="1"/>
</dbReference>
<dbReference type="InterPro" id="IPR023323">
    <property type="entry name" value="Tex-like_dom_sf"/>
</dbReference>
<dbReference type="Gene3D" id="1.10.10.650">
    <property type="entry name" value="RuvA domain 2-like"/>
    <property type="match status" value="1"/>
</dbReference>
<dbReference type="FunFam" id="3.30.420.140:FF:000001">
    <property type="entry name" value="RNA-binding transcriptional accessory protein"/>
    <property type="match status" value="1"/>
</dbReference>
<sequence>MTQIVSNEIRQLLVEETGLQINQVNQTVALLEEGATVPFIARYRKEATGELDEVQIRELQERLTYHKELNDRRETILKSIDEQGKLTPELKAKIDGCRQKTELEDLYLPYKPKRRTKATIARERGLEPLAKQLLGATGRVDLDALAMPFVDVEKELADCGAALAGAGHILAEQFADNAEARAIVRELTWQQGDFRSQPARGKEGSVSKYEMYYDFSEPLKQVPSHRMLAMRRGEKEEVLRLAIAAPEEEILQRLSTLLVPENSGCRDWLQAVVADAYSRLLAPSIEVELRLQAKKAADDEAIRVFAENLRNLLLAAPAGSRRVLGVDPGLRTGSKLAVVDGTGKFLEHVTIYPHAGSGKVEPAKKELLRLLQAHNIEMVAIGNGTAGREMDQFVRQAVKEAGLKIPVAMISESGASVYSASDIAREEFPDLDLTVRGAISIARRLQDPLAELVKVDPKSIGVGQYQHDVSQTALKKALDEVVESCVNYVGVDLNTASWALLSFVSGIGESLAKAIVLHRDTQGSFVGRRQLLDVPRFGQKAFEQAAGFLRIRNAQQPLDNTAVHPERYKLVEKMATDVGASVSQLIAEPAMLAKIDLKRYVSEDVGLPTLQDILAELKKPGRDPRETFSTAAFREDVMEMKDLQPGMRLNGVVTNVANFGAFVDIGVHQDGLVHISQLADRFVKDPNQVVKVGQQVQVRVLEVDLQRKRISLSMKAESDETQKRPQKQDKKPVKKQQEKAVMNDLAAAFAKSGFKVKK</sequence>
<gene>
    <name evidence="3" type="ORF">SAMN02745165_00192</name>
</gene>
<protein>
    <recommendedName>
        <fullName evidence="2">S1 motif domain-containing protein</fullName>
    </recommendedName>
</protein>
<name>A0A1M6BIB1_MALRU</name>
<dbReference type="GO" id="GO:0006412">
    <property type="term" value="P:translation"/>
    <property type="evidence" value="ECO:0007669"/>
    <property type="project" value="TreeGrafter"/>
</dbReference>
<dbReference type="PANTHER" id="PTHR10724">
    <property type="entry name" value="30S RIBOSOMAL PROTEIN S1"/>
    <property type="match status" value="1"/>
</dbReference>
<accession>A0A1M6BIB1</accession>
<evidence type="ECO:0000259" key="2">
    <source>
        <dbReference type="PROSITE" id="PS50126"/>
    </source>
</evidence>
<dbReference type="Gene3D" id="3.30.420.140">
    <property type="entry name" value="YqgF/RNase H-like domain"/>
    <property type="match status" value="1"/>
</dbReference>
<dbReference type="InterPro" id="IPR032639">
    <property type="entry name" value="Tex_YqgF"/>
</dbReference>
<dbReference type="InterPro" id="IPR010994">
    <property type="entry name" value="RuvA_2-like"/>
</dbReference>
<dbReference type="InterPro" id="IPR044146">
    <property type="entry name" value="S1_Tex"/>
</dbReference>
<dbReference type="SUPFAM" id="SSF47781">
    <property type="entry name" value="RuvA domain 2-like"/>
    <property type="match status" value="2"/>
</dbReference>
<dbReference type="GO" id="GO:0005829">
    <property type="term" value="C:cytosol"/>
    <property type="evidence" value="ECO:0007669"/>
    <property type="project" value="TreeGrafter"/>
</dbReference>
<feature type="domain" description="S1 motif" evidence="2">
    <location>
        <begin position="646"/>
        <end position="715"/>
    </location>
</feature>
<dbReference type="SUPFAM" id="SSF158832">
    <property type="entry name" value="Tex N-terminal region-like"/>
    <property type="match status" value="1"/>
</dbReference>
<dbReference type="InterPro" id="IPR035104">
    <property type="entry name" value="Ribosomal_protein_S1-like"/>
</dbReference>
<dbReference type="InterPro" id="IPR018974">
    <property type="entry name" value="Tex-like_N"/>
</dbReference>
<dbReference type="InterPro" id="IPR003029">
    <property type="entry name" value="S1_domain"/>
</dbReference>
<dbReference type="FunFam" id="1.10.150.310:FF:000001">
    <property type="entry name" value="RNA-binding transcriptional accessory protein"/>
    <property type="match status" value="1"/>
</dbReference>
<feature type="region of interest" description="Disordered" evidence="1">
    <location>
        <begin position="714"/>
        <end position="739"/>
    </location>
</feature>
<dbReference type="FunFam" id="1.10.10.650:FF:000001">
    <property type="entry name" value="S1 RNA-binding domain 1"/>
    <property type="match status" value="1"/>
</dbReference>
<dbReference type="Pfam" id="PF17674">
    <property type="entry name" value="HHH_9"/>
    <property type="match status" value="1"/>
</dbReference>
<dbReference type="InterPro" id="IPR037027">
    <property type="entry name" value="YqgF/RNaseH-like_dom_sf"/>
</dbReference>
<dbReference type="GO" id="GO:0003735">
    <property type="term" value="F:structural constituent of ribosome"/>
    <property type="evidence" value="ECO:0007669"/>
    <property type="project" value="TreeGrafter"/>
</dbReference>
<dbReference type="InterPro" id="IPR050437">
    <property type="entry name" value="Ribos_protein_bS1-like"/>
</dbReference>
<dbReference type="STRING" id="1122189.SAMN02745165_00192"/>
<dbReference type="SUPFAM" id="SSF53098">
    <property type="entry name" value="Ribonuclease H-like"/>
    <property type="match status" value="1"/>
</dbReference>
<dbReference type="Gene3D" id="1.10.150.310">
    <property type="entry name" value="Tex RuvX-like domain-like"/>
    <property type="match status" value="1"/>
</dbReference>
<dbReference type="GO" id="GO:0006139">
    <property type="term" value="P:nucleobase-containing compound metabolic process"/>
    <property type="evidence" value="ECO:0007669"/>
    <property type="project" value="InterPro"/>
</dbReference>
<dbReference type="RefSeq" id="WP_072904873.1">
    <property type="nucleotide sequence ID" value="NZ_FQZT01000001.1"/>
</dbReference>
<proteinExistence type="predicted"/>
<dbReference type="Pfam" id="PF16921">
    <property type="entry name" value="Tex_YqgF"/>
    <property type="match status" value="1"/>
</dbReference>
<dbReference type="PROSITE" id="PS50126">
    <property type="entry name" value="S1"/>
    <property type="match status" value="1"/>
</dbReference>
<dbReference type="SMART" id="SM00732">
    <property type="entry name" value="YqgFc"/>
    <property type="match status" value="1"/>
</dbReference>
<dbReference type="Pfam" id="PF12836">
    <property type="entry name" value="HHH_3"/>
    <property type="match status" value="1"/>
</dbReference>
<dbReference type="Gene3D" id="1.10.3500.10">
    <property type="entry name" value="Tex N-terminal region-like"/>
    <property type="match status" value="1"/>
</dbReference>
<evidence type="ECO:0000313" key="3">
    <source>
        <dbReference type="EMBL" id="SHI48416.1"/>
    </source>
</evidence>
<dbReference type="InterPro" id="IPR041692">
    <property type="entry name" value="HHH_9"/>
</dbReference>
<dbReference type="SUPFAM" id="SSF50249">
    <property type="entry name" value="Nucleic acid-binding proteins"/>
    <property type="match status" value="1"/>
</dbReference>
<dbReference type="OrthoDB" id="9804714at2"/>